<feature type="compositionally biased region" description="Basic and acidic residues" evidence="1">
    <location>
        <begin position="554"/>
        <end position="572"/>
    </location>
</feature>
<protein>
    <submittedName>
        <fullName evidence="2">DNA polymerase III alpha subunit</fullName>
        <ecNumber evidence="2">2.7.7.7</ecNumber>
    </submittedName>
</protein>
<feature type="compositionally biased region" description="Basic and acidic residues" evidence="1">
    <location>
        <begin position="631"/>
        <end position="643"/>
    </location>
</feature>
<keyword evidence="2" id="KW-0808">Transferase</keyword>
<dbReference type="AlphaFoldDB" id="A0A6J4H396"/>
<dbReference type="GO" id="GO:0003887">
    <property type="term" value="F:DNA-directed DNA polymerase activity"/>
    <property type="evidence" value="ECO:0007669"/>
    <property type="project" value="UniProtKB-EC"/>
</dbReference>
<feature type="compositionally biased region" description="Basic and acidic residues" evidence="1">
    <location>
        <begin position="24"/>
        <end position="62"/>
    </location>
</feature>
<feature type="compositionally biased region" description="Basic residues" evidence="1">
    <location>
        <begin position="106"/>
        <end position="115"/>
    </location>
</feature>
<keyword evidence="2" id="KW-0548">Nucleotidyltransferase</keyword>
<gene>
    <name evidence="2" type="ORF">AVDCRST_MAG20-83</name>
</gene>
<feature type="compositionally biased region" description="Gly residues" evidence="1">
    <location>
        <begin position="12"/>
        <end position="21"/>
    </location>
</feature>
<evidence type="ECO:0000256" key="1">
    <source>
        <dbReference type="SAM" id="MobiDB-lite"/>
    </source>
</evidence>
<feature type="compositionally biased region" description="Low complexity" evidence="1">
    <location>
        <begin position="159"/>
        <end position="189"/>
    </location>
</feature>
<proteinExistence type="predicted"/>
<feature type="compositionally biased region" description="Basic residues" evidence="1">
    <location>
        <begin position="450"/>
        <end position="473"/>
    </location>
</feature>
<feature type="compositionally biased region" description="Basic and acidic residues" evidence="1">
    <location>
        <begin position="474"/>
        <end position="514"/>
    </location>
</feature>
<dbReference type="EMBL" id="CADCSY010000008">
    <property type="protein sequence ID" value="CAA9211916.1"/>
    <property type="molecule type" value="Genomic_DNA"/>
</dbReference>
<feature type="compositionally biased region" description="Basic and acidic residues" evidence="1">
    <location>
        <begin position="523"/>
        <end position="533"/>
    </location>
</feature>
<feature type="compositionally biased region" description="Low complexity" evidence="1">
    <location>
        <begin position="341"/>
        <end position="356"/>
    </location>
</feature>
<organism evidence="2">
    <name type="scientific">uncultured Acidimicrobiales bacterium</name>
    <dbReference type="NCBI Taxonomy" id="310071"/>
    <lineage>
        <taxon>Bacteria</taxon>
        <taxon>Bacillati</taxon>
        <taxon>Actinomycetota</taxon>
        <taxon>Acidimicrobiia</taxon>
        <taxon>Acidimicrobiales</taxon>
        <taxon>environmental samples</taxon>
    </lineage>
</organism>
<feature type="non-terminal residue" evidence="2">
    <location>
        <position position="1"/>
    </location>
</feature>
<dbReference type="EC" id="2.7.7.7" evidence="2"/>
<feature type="region of interest" description="Disordered" evidence="1">
    <location>
        <begin position="245"/>
        <end position="649"/>
    </location>
</feature>
<feature type="compositionally biased region" description="Basic residues" evidence="1">
    <location>
        <begin position="409"/>
        <end position="427"/>
    </location>
</feature>
<feature type="compositionally biased region" description="Basic and acidic residues" evidence="1">
    <location>
        <begin position="198"/>
        <end position="212"/>
    </location>
</feature>
<feature type="compositionally biased region" description="Basic residues" evidence="1">
    <location>
        <begin position="144"/>
        <end position="158"/>
    </location>
</feature>
<reference evidence="2" key="1">
    <citation type="submission" date="2020-02" db="EMBL/GenBank/DDBJ databases">
        <authorList>
            <person name="Meier V. D."/>
        </authorList>
    </citation>
    <scope>NUCLEOTIDE SEQUENCE</scope>
    <source>
        <strain evidence="2">AVDCRST_MAG20</strain>
    </source>
</reference>
<feature type="compositionally biased region" description="Low complexity" evidence="1">
    <location>
        <begin position="261"/>
        <end position="280"/>
    </location>
</feature>
<feature type="compositionally biased region" description="Basic residues" evidence="1">
    <location>
        <begin position="288"/>
        <end position="306"/>
    </location>
</feature>
<feature type="region of interest" description="Disordered" evidence="1">
    <location>
        <begin position="1"/>
        <end position="214"/>
    </location>
</feature>
<feature type="compositionally biased region" description="Basic and acidic residues" evidence="1">
    <location>
        <begin position="428"/>
        <end position="449"/>
    </location>
</feature>
<accession>A0A6J4H396</accession>
<feature type="compositionally biased region" description="Basic residues" evidence="1">
    <location>
        <begin position="63"/>
        <end position="72"/>
    </location>
</feature>
<evidence type="ECO:0000313" key="2">
    <source>
        <dbReference type="EMBL" id="CAA9211916.1"/>
    </source>
</evidence>
<feature type="non-terminal residue" evidence="2">
    <location>
        <position position="649"/>
    </location>
</feature>
<name>A0A6J4H396_9ACTN</name>
<sequence length="649" mass="71568">DRLPPRPAQAGGRQGPRGGAGRHPVRDARGRGPRPAEDGLPRPAQPRRDQRHGGADRAGARHEARHRRHPARRRGDALAAAPGRLDGGVPAGGRPHAGPRAQPRPHQLRRRRRPRGPLPARSDGSQHAQRLRRSEERPQAHHLPAPRRRGGAGRHLRAAHLPGAGDAPRPALRRLLPGRGRQPPQGVRQEAAGPHRRAPGDVRRRVRGDRVRPGARRRLVRHHRAVRRLRLPQEPLLRLRARVVPDRLPQGEPPGRVPGVPARLGQGRPGPLGHLPGRVPAHGDRGARPRRQPLRAQLHRPLRPVRGRSPPGDDPLRAGGRAQRGGGAGAAHPGRARARAVPRLPRLLRPGRPPGAQQAGARVAHQGGRLRQPRPRAPGAAHGVRAGRRPGPHPSPGARRRGDEPLRGGGRRRGLVVRRAHRHPHPHVRQDAAPRLREGDARPLRERPPAHGRRAPPRPPRRLHDRRAARHGRRVDPRWRRRVERAVDAHGRWGRDRPPAQAHEEGRPHGDLRARGPGRRHRGDGVPEDDGRPRPQARRRRGGLRQGPPRHQGRHPEADRDGDHAHRADPRRGHPAAHQGPAEHARRRRRRPVEGPARGASRGLTGVPPRGLDRPATACSVQRGQRARPPRRAEGAARRRCDRGLAGGL</sequence>